<keyword evidence="1" id="KW-1133">Transmembrane helix</keyword>
<evidence type="ECO:0000313" key="3">
    <source>
        <dbReference type="Proteomes" id="UP000183700"/>
    </source>
</evidence>
<sequence length="65" mass="7516">MMKEYPMVVRILAVIGFFLVASLILSIVVPVISSLIGLFFRIAIPLAIAYFLVNWLTKRRDRRTY</sequence>
<dbReference type="RefSeq" id="WP_084133307.1">
    <property type="nucleotide sequence ID" value="NZ_CAURXW010000010.1"/>
</dbReference>
<protein>
    <submittedName>
        <fullName evidence="2">Uncharacterized protein</fullName>
    </submittedName>
</protein>
<evidence type="ECO:0000313" key="2">
    <source>
        <dbReference type="EMBL" id="OJG34819.1"/>
    </source>
</evidence>
<dbReference type="OrthoDB" id="2192298at2"/>
<dbReference type="Proteomes" id="UP000183700">
    <property type="component" value="Unassembled WGS sequence"/>
</dbReference>
<keyword evidence="3" id="KW-1185">Reference proteome</keyword>
<evidence type="ECO:0000256" key="1">
    <source>
        <dbReference type="SAM" id="Phobius"/>
    </source>
</evidence>
<keyword evidence="1" id="KW-0472">Membrane</keyword>
<proteinExistence type="predicted"/>
<reference evidence="2 3" key="1">
    <citation type="submission" date="2014-12" db="EMBL/GenBank/DDBJ databases">
        <title>Draft genome sequences of 29 type strains of Enterococci.</title>
        <authorList>
            <person name="Zhong Z."/>
            <person name="Sun Z."/>
            <person name="Liu W."/>
            <person name="Zhang W."/>
            <person name="Zhang H."/>
        </authorList>
    </citation>
    <scope>NUCLEOTIDE SEQUENCE [LARGE SCALE GENOMIC DNA]</scope>
    <source>
        <strain evidence="2 3">DSM 22802</strain>
    </source>
</reference>
<name>A0A1L8SRV1_9ENTE</name>
<dbReference type="AlphaFoldDB" id="A0A1L8SRV1"/>
<accession>A0A1L8SRV1</accession>
<feature type="transmembrane region" description="Helical" evidence="1">
    <location>
        <begin position="7"/>
        <end position="32"/>
    </location>
</feature>
<feature type="transmembrane region" description="Helical" evidence="1">
    <location>
        <begin position="38"/>
        <end position="57"/>
    </location>
</feature>
<comment type="caution">
    <text evidence="2">The sequence shown here is derived from an EMBL/GenBank/DDBJ whole genome shotgun (WGS) entry which is preliminary data.</text>
</comment>
<keyword evidence="1" id="KW-0812">Transmembrane</keyword>
<dbReference type="EMBL" id="JXKM01000012">
    <property type="protein sequence ID" value="OJG34819.1"/>
    <property type="molecule type" value="Genomic_DNA"/>
</dbReference>
<organism evidence="2 3">
    <name type="scientific">Enterococcus devriesei</name>
    <dbReference type="NCBI Taxonomy" id="319970"/>
    <lineage>
        <taxon>Bacteria</taxon>
        <taxon>Bacillati</taxon>
        <taxon>Bacillota</taxon>
        <taxon>Bacilli</taxon>
        <taxon>Lactobacillales</taxon>
        <taxon>Enterococcaceae</taxon>
        <taxon>Enterococcus</taxon>
    </lineage>
</organism>
<gene>
    <name evidence="2" type="ORF">RV00_GL000701</name>
</gene>